<sequence length="64" mass="7617">MAYQVGHERQHRRIFRWLWSLPFQMVAVLVMVGVVLYTLLFSGYPPIHDATHEFRHALMLIPCH</sequence>
<reference evidence="2" key="1">
    <citation type="journal article" date="2024" name="Int. J. Syst. Evol. Microbiol.">
        <title>Polycladomyces zharkentensis sp. nov., a novel thermophilic cellulose- and starch-degrading member of the Bacillota from a geothermal aquifer in Kazakhstan.</title>
        <authorList>
            <person name="Mashzhan A."/>
            <person name="Kistaubayeva A."/>
            <person name="Javier-Lopez R."/>
            <person name="Bissenova U."/>
            <person name="Bissenbay A."/>
            <person name="Birkeland N.K."/>
        </authorList>
    </citation>
    <scope>NUCLEOTIDE SEQUENCE</scope>
    <source>
        <strain evidence="2">ZKZ2T</strain>
    </source>
</reference>
<dbReference type="EMBL" id="JAFHAP010000009">
    <property type="protein sequence ID" value="MBN2910023.1"/>
    <property type="molecule type" value="Genomic_DNA"/>
</dbReference>
<dbReference type="Pfam" id="PF09489">
    <property type="entry name" value="CbtB"/>
    <property type="match status" value="1"/>
</dbReference>
<dbReference type="Proteomes" id="UP001177120">
    <property type="component" value="Unassembled WGS sequence"/>
</dbReference>
<feature type="transmembrane region" description="Helical" evidence="1">
    <location>
        <begin position="21"/>
        <end position="40"/>
    </location>
</feature>
<evidence type="ECO:0000256" key="1">
    <source>
        <dbReference type="SAM" id="Phobius"/>
    </source>
</evidence>
<keyword evidence="1" id="KW-0472">Membrane</keyword>
<dbReference type="RefSeq" id="WP_205495585.1">
    <property type="nucleotide sequence ID" value="NZ_JAFHAP010000009.1"/>
</dbReference>
<keyword evidence="1" id="KW-1133">Transmembrane helix</keyword>
<name>A0ABS2WKG9_9BACL</name>
<organism evidence="2 3">
    <name type="scientific">Polycladomyces zharkentensis</name>
    <dbReference type="NCBI Taxonomy" id="2807616"/>
    <lineage>
        <taxon>Bacteria</taxon>
        <taxon>Bacillati</taxon>
        <taxon>Bacillota</taxon>
        <taxon>Bacilli</taxon>
        <taxon>Bacillales</taxon>
        <taxon>Thermoactinomycetaceae</taxon>
        <taxon>Polycladomyces</taxon>
    </lineage>
</organism>
<evidence type="ECO:0000313" key="2">
    <source>
        <dbReference type="EMBL" id="MBN2910023.1"/>
    </source>
</evidence>
<keyword evidence="3" id="KW-1185">Reference proteome</keyword>
<evidence type="ECO:0000313" key="3">
    <source>
        <dbReference type="Proteomes" id="UP001177120"/>
    </source>
</evidence>
<dbReference type="InterPro" id="IPR012667">
    <property type="entry name" value="CbtB_put"/>
</dbReference>
<gene>
    <name evidence="2" type="ORF">JQC72_10970</name>
</gene>
<accession>A0ABS2WKG9</accession>
<comment type="caution">
    <text evidence="2">The sequence shown here is derived from an EMBL/GenBank/DDBJ whole genome shotgun (WGS) entry which is preliminary data.</text>
</comment>
<proteinExistence type="predicted"/>
<keyword evidence="1" id="KW-0812">Transmembrane</keyword>
<protein>
    <submittedName>
        <fullName evidence="2">CbtB-domain containing protein</fullName>
    </submittedName>
</protein>